<feature type="region of interest" description="Aspartate" evidence="8">
    <location>
        <begin position="197"/>
        <end position="200"/>
    </location>
</feature>
<dbReference type="SUPFAM" id="SSF50249">
    <property type="entry name" value="Nucleic acid-binding proteins"/>
    <property type="match status" value="1"/>
</dbReference>
<reference evidence="10 11" key="1">
    <citation type="submission" date="2019-07" db="EMBL/GenBank/DDBJ databases">
        <title>Whole genome shotgun sequence of Deinococcus cellulosilyticus NBRC 106333.</title>
        <authorList>
            <person name="Hosoyama A."/>
            <person name="Uohara A."/>
            <person name="Ohji S."/>
            <person name="Ichikawa N."/>
        </authorList>
    </citation>
    <scope>NUCLEOTIDE SEQUENCE [LARGE SCALE GENOMIC DNA]</scope>
    <source>
        <strain evidence="10 11">NBRC 106333</strain>
    </source>
</reference>
<comment type="caution">
    <text evidence="8">Lacks conserved residue(s) required for the propagation of feature annotation.</text>
</comment>
<dbReference type="Pfam" id="PF02938">
    <property type="entry name" value="GAD"/>
    <property type="match status" value="1"/>
</dbReference>
<dbReference type="InterPro" id="IPR004364">
    <property type="entry name" value="Aa-tRNA-synt_II"/>
</dbReference>
<dbReference type="InterPro" id="IPR004524">
    <property type="entry name" value="Asp-tRNA-ligase_1"/>
</dbReference>
<dbReference type="GO" id="GO:0003676">
    <property type="term" value="F:nucleic acid binding"/>
    <property type="evidence" value="ECO:0007669"/>
    <property type="project" value="InterPro"/>
</dbReference>
<feature type="binding site" evidence="8">
    <location>
        <position position="477"/>
    </location>
    <ligand>
        <name>ATP</name>
        <dbReference type="ChEBI" id="CHEBI:30616"/>
    </ligand>
</feature>
<dbReference type="Gene3D" id="3.30.1360.30">
    <property type="entry name" value="GAD-like domain"/>
    <property type="match status" value="1"/>
</dbReference>
<dbReference type="EMBL" id="BJXB01000006">
    <property type="protein sequence ID" value="GEM46114.1"/>
    <property type="molecule type" value="Genomic_DNA"/>
</dbReference>
<gene>
    <name evidence="10" type="primary">aspS1</name>
    <name evidence="8" type="synonym">aspS</name>
    <name evidence="10" type="ORF">DC3_17490</name>
</gene>
<name>A0A511MZT7_DEIC1</name>
<keyword evidence="11" id="KW-1185">Reference proteome</keyword>
<keyword evidence="7 8" id="KW-0030">Aminoacyl-tRNA synthetase</keyword>
<dbReference type="PANTHER" id="PTHR22594">
    <property type="entry name" value="ASPARTYL/LYSYL-TRNA SYNTHETASE"/>
    <property type="match status" value="1"/>
</dbReference>
<feature type="binding site" evidence="8">
    <location>
        <position position="173"/>
    </location>
    <ligand>
        <name>L-aspartate</name>
        <dbReference type="ChEBI" id="CHEBI:29991"/>
    </ligand>
</feature>
<dbReference type="Gene3D" id="2.40.50.140">
    <property type="entry name" value="Nucleic acid-binding proteins"/>
    <property type="match status" value="1"/>
</dbReference>
<dbReference type="InterPro" id="IPR006195">
    <property type="entry name" value="aa-tRNA-synth_II"/>
</dbReference>
<evidence type="ECO:0000256" key="4">
    <source>
        <dbReference type="ARBA" id="ARBA00022741"/>
    </source>
</evidence>
<feature type="binding site" evidence="8">
    <location>
        <position position="442"/>
    </location>
    <ligand>
        <name>L-aspartate</name>
        <dbReference type="ChEBI" id="CHEBI:29991"/>
    </ligand>
</feature>
<dbReference type="InterPro" id="IPR029351">
    <property type="entry name" value="GAD_dom"/>
</dbReference>
<dbReference type="InterPro" id="IPR047089">
    <property type="entry name" value="Asp-tRNA-ligase_1_N"/>
</dbReference>
<accession>A0A511MZT7</accession>
<comment type="caution">
    <text evidence="10">The sequence shown here is derived from an EMBL/GenBank/DDBJ whole genome shotgun (WGS) entry which is preliminary data.</text>
</comment>
<feature type="binding site" evidence="8">
    <location>
        <begin position="219"/>
        <end position="221"/>
    </location>
    <ligand>
        <name>ATP</name>
        <dbReference type="ChEBI" id="CHEBI:30616"/>
    </ligand>
</feature>
<organism evidence="10 11">
    <name type="scientific">Deinococcus cellulosilyticus (strain DSM 18568 / NBRC 106333 / KACC 11606 / 5516J-15)</name>
    <dbReference type="NCBI Taxonomy" id="1223518"/>
    <lineage>
        <taxon>Bacteria</taxon>
        <taxon>Thermotogati</taxon>
        <taxon>Deinococcota</taxon>
        <taxon>Deinococci</taxon>
        <taxon>Deinococcales</taxon>
        <taxon>Deinococcaceae</taxon>
        <taxon>Deinococcus</taxon>
    </lineage>
</organism>
<evidence type="ECO:0000256" key="7">
    <source>
        <dbReference type="ARBA" id="ARBA00023146"/>
    </source>
</evidence>
<dbReference type="SUPFAM" id="SSF55261">
    <property type="entry name" value="GAD domain-like"/>
    <property type="match status" value="1"/>
</dbReference>
<dbReference type="InterPro" id="IPR004115">
    <property type="entry name" value="GAD-like_sf"/>
</dbReference>
<dbReference type="InterPro" id="IPR012340">
    <property type="entry name" value="NA-bd_OB-fold"/>
</dbReference>
<keyword evidence="3 8" id="KW-0436">Ligase</keyword>
<dbReference type="Pfam" id="PF01336">
    <property type="entry name" value="tRNA_anti-codon"/>
    <property type="match status" value="1"/>
</dbReference>
<dbReference type="NCBIfam" id="NF001750">
    <property type="entry name" value="PRK00476.1"/>
    <property type="match status" value="1"/>
</dbReference>
<evidence type="ECO:0000256" key="3">
    <source>
        <dbReference type="ARBA" id="ARBA00022598"/>
    </source>
</evidence>
<feature type="binding site" evidence="8">
    <location>
        <position position="484"/>
    </location>
    <ligand>
        <name>L-aspartate</name>
        <dbReference type="ChEBI" id="CHEBI:29991"/>
    </ligand>
</feature>
<dbReference type="CDD" id="cd04317">
    <property type="entry name" value="EcAspRS_like_N"/>
    <property type="match status" value="1"/>
</dbReference>
<evidence type="ECO:0000313" key="10">
    <source>
        <dbReference type="EMBL" id="GEM46114.1"/>
    </source>
</evidence>
<comment type="subcellular location">
    <subcellularLocation>
        <location evidence="8">Cytoplasm</location>
    </subcellularLocation>
</comment>
<proteinExistence type="inferred from homology"/>
<dbReference type="PANTHER" id="PTHR22594:SF5">
    <property type="entry name" value="ASPARTATE--TRNA LIGASE, MITOCHONDRIAL"/>
    <property type="match status" value="1"/>
</dbReference>
<dbReference type="AlphaFoldDB" id="A0A511MZT7"/>
<dbReference type="InterPro" id="IPR045864">
    <property type="entry name" value="aa-tRNA-synth_II/BPL/LPL"/>
</dbReference>
<keyword evidence="6 8" id="KW-0648">Protein biosynthesis</keyword>
<evidence type="ECO:0000313" key="11">
    <source>
        <dbReference type="Proteomes" id="UP000321306"/>
    </source>
</evidence>
<protein>
    <recommendedName>
        <fullName evidence="8">Aspartate--tRNA ligase</fullName>
        <ecNumber evidence="8">6.1.1.12</ecNumber>
    </recommendedName>
    <alternativeName>
        <fullName evidence="8">Aspartyl-tRNA synthetase</fullName>
        <shortName evidence="8">AspRS</shortName>
    </alternativeName>
</protein>
<dbReference type="InterPro" id="IPR004365">
    <property type="entry name" value="NA-bd_OB_tRNA"/>
</dbReference>
<evidence type="ECO:0000256" key="8">
    <source>
        <dbReference type="HAMAP-Rule" id="MF_00044"/>
    </source>
</evidence>
<evidence type="ECO:0000259" key="9">
    <source>
        <dbReference type="PROSITE" id="PS50862"/>
    </source>
</evidence>
<comment type="similarity">
    <text evidence="1 8">Belongs to the class-II aminoacyl-tRNA synthetase family. Type 1 subfamily.</text>
</comment>
<dbReference type="PROSITE" id="PS50862">
    <property type="entry name" value="AA_TRNA_LIGASE_II"/>
    <property type="match status" value="1"/>
</dbReference>
<sequence length="583" mass="66426">MKRTCYVGKVNASYVEQRITLQGWVNRSRPLGGLIFFDLRDREGMLQVQVPPDSEAFETAEKLRSEYVVQVEGVLKYRPENQRKGGTADFELWADQVTILNEARTLPFQVDGIVDDNVKEDLRLKYRYLDLRRSDMQNNLRLRHKITTAIYKFLDSEGFISVETPFLTKSTPEGARDFLVPSRLNPGTFYALPQSPQLFKQLLMVSNLDRYFQIARCFRDEALRSDRQPDFTQLDIEMSFVDQEDILTLCERLMDYIFQTVMGMSIPVPFERLTYEEAMSKYGSDKPDLRFGCEIIEASHVFQNTEFKAFSTALAEGGVVKFLVAPELTRKQIEELERVAKQNGAKGLAWVRLEQGRLTGGISKFITAEQSDILTGYMYEGSTLLFGAGPFKHAVSALGAVRLALRDMFGWVKGNETFNFAWVTDFPQLDFDEESGTWTYMHHPFTSPNPADVHLFGTEGQGKIRAQAYDLVLNGFEVGGGSIRIHDPETQRKMFEAIGLSREEAQSKFGFFLEALEYGTPPHGGIAWGLDRLVMLMARTESIREVIAFPKNNRGVDLMVDAPGEVDQRQLEELFIEVKLPQE</sequence>
<dbReference type="CDD" id="cd00777">
    <property type="entry name" value="AspRS_core"/>
    <property type="match status" value="1"/>
</dbReference>
<comment type="catalytic activity">
    <reaction evidence="8">
        <text>tRNA(Asp) + L-aspartate + ATP = L-aspartyl-tRNA(Asp) + AMP + diphosphate</text>
        <dbReference type="Rhea" id="RHEA:19649"/>
        <dbReference type="Rhea" id="RHEA-COMP:9660"/>
        <dbReference type="Rhea" id="RHEA-COMP:9678"/>
        <dbReference type="ChEBI" id="CHEBI:29991"/>
        <dbReference type="ChEBI" id="CHEBI:30616"/>
        <dbReference type="ChEBI" id="CHEBI:33019"/>
        <dbReference type="ChEBI" id="CHEBI:78442"/>
        <dbReference type="ChEBI" id="CHEBI:78516"/>
        <dbReference type="ChEBI" id="CHEBI:456215"/>
        <dbReference type="EC" id="6.1.1.12"/>
    </reaction>
</comment>
<dbReference type="GO" id="GO:0005524">
    <property type="term" value="F:ATP binding"/>
    <property type="evidence" value="ECO:0007669"/>
    <property type="project" value="UniProtKB-UniRule"/>
</dbReference>
<keyword evidence="2 8" id="KW-0963">Cytoplasm</keyword>
<dbReference type="GO" id="GO:0006422">
    <property type="term" value="P:aspartyl-tRNA aminoacylation"/>
    <property type="evidence" value="ECO:0007669"/>
    <property type="project" value="UniProtKB-UniRule"/>
</dbReference>
<dbReference type="PRINTS" id="PR01042">
    <property type="entry name" value="TRNASYNTHASP"/>
</dbReference>
<evidence type="ECO:0000256" key="5">
    <source>
        <dbReference type="ARBA" id="ARBA00022840"/>
    </source>
</evidence>
<dbReference type="Proteomes" id="UP000321306">
    <property type="component" value="Unassembled WGS sequence"/>
</dbReference>
<dbReference type="NCBIfam" id="TIGR00459">
    <property type="entry name" value="aspS_bact"/>
    <property type="match status" value="1"/>
</dbReference>
<comment type="subunit">
    <text evidence="8">Homodimer.</text>
</comment>
<evidence type="ECO:0000256" key="1">
    <source>
        <dbReference type="ARBA" id="ARBA00006303"/>
    </source>
</evidence>
<feature type="binding site" evidence="8">
    <location>
        <begin position="529"/>
        <end position="532"/>
    </location>
    <ligand>
        <name>ATP</name>
        <dbReference type="ChEBI" id="CHEBI:30616"/>
    </ligand>
</feature>
<dbReference type="GO" id="GO:0005737">
    <property type="term" value="C:cytoplasm"/>
    <property type="evidence" value="ECO:0007669"/>
    <property type="project" value="UniProtKB-SubCell"/>
</dbReference>
<feature type="domain" description="Aminoacyl-transfer RNA synthetases class-II family profile" evidence="9">
    <location>
        <begin position="140"/>
        <end position="550"/>
    </location>
</feature>
<dbReference type="InterPro" id="IPR002312">
    <property type="entry name" value="Asp/Asn-tRNA-synth_IIb"/>
</dbReference>
<feature type="binding site" evidence="8">
    <location>
        <position position="219"/>
    </location>
    <ligand>
        <name>L-aspartate</name>
        <dbReference type="ChEBI" id="CHEBI:29991"/>
    </ligand>
</feature>
<evidence type="ECO:0000256" key="6">
    <source>
        <dbReference type="ARBA" id="ARBA00022917"/>
    </source>
</evidence>
<dbReference type="Gene3D" id="3.30.930.10">
    <property type="entry name" value="Bira Bifunctional Protein, Domain 2"/>
    <property type="match status" value="1"/>
</dbReference>
<dbReference type="EC" id="6.1.1.12" evidence="8"/>
<dbReference type="OrthoDB" id="9802326at2"/>
<dbReference type="InterPro" id="IPR047090">
    <property type="entry name" value="AspRS_core"/>
</dbReference>
<dbReference type="RefSeq" id="WP_146883931.1">
    <property type="nucleotide sequence ID" value="NZ_BJXB01000006.1"/>
</dbReference>
<dbReference type="Pfam" id="PF00152">
    <property type="entry name" value="tRNA-synt_2"/>
    <property type="match status" value="1"/>
</dbReference>
<dbReference type="GO" id="GO:0004815">
    <property type="term" value="F:aspartate-tRNA ligase activity"/>
    <property type="evidence" value="ECO:0007669"/>
    <property type="project" value="UniProtKB-UniRule"/>
</dbReference>
<comment type="function">
    <text evidence="8">Catalyzes the attachment of L-aspartate to tRNA(Asp) in a two-step reaction: L-aspartate is first activated by ATP to form Asp-AMP and then transferred to the acceptor end of tRNA(Asp).</text>
</comment>
<dbReference type="HAMAP" id="MF_00044">
    <property type="entry name" value="Asp_tRNA_synth_type1"/>
    <property type="match status" value="1"/>
</dbReference>
<keyword evidence="4 8" id="KW-0547">Nucleotide-binding</keyword>
<dbReference type="SUPFAM" id="SSF55681">
    <property type="entry name" value="Class II aaRS and biotin synthetases"/>
    <property type="match status" value="1"/>
</dbReference>
<keyword evidence="5 8" id="KW-0067">ATP-binding</keyword>
<feature type="binding site" evidence="8">
    <location>
        <position position="228"/>
    </location>
    <ligand>
        <name>ATP</name>
        <dbReference type="ChEBI" id="CHEBI:30616"/>
    </ligand>
</feature>
<evidence type="ECO:0000256" key="2">
    <source>
        <dbReference type="ARBA" id="ARBA00022490"/>
    </source>
</evidence>